<evidence type="ECO:0000313" key="3">
    <source>
        <dbReference type="Proteomes" id="UP001365781"/>
    </source>
</evidence>
<feature type="compositionally biased region" description="Low complexity" evidence="1">
    <location>
        <begin position="1"/>
        <end position="18"/>
    </location>
</feature>
<proteinExistence type="predicted"/>
<accession>A0ABU8GA84</accession>
<organism evidence="2 3">
    <name type="scientific">Streptomyces brasiliscabiei</name>
    <dbReference type="NCBI Taxonomy" id="2736302"/>
    <lineage>
        <taxon>Bacteria</taxon>
        <taxon>Bacillati</taxon>
        <taxon>Actinomycetota</taxon>
        <taxon>Actinomycetes</taxon>
        <taxon>Kitasatosporales</taxon>
        <taxon>Streptomycetaceae</taxon>
        <taxon>Streptomyces</taxon>
    </lineage>
</organism>
<sequence>MTLVPAHEPAPGTATTEPAPSPARDLIAAVIREFPFDDYGLDDVSYGLEAEPDTQEWVPALADRVLAVILPGTRALAGLARSDNDAVNRVMDLYERWVKAGPPPLGTSISREWDRRLVELRDAILPHEMGG</sequence>
<comment type="caution">
    <text evidence="2">The sequence shown here is derived from an EMBL/GenBank/DDBJ whole genome shotgun (WGS) entry which is preliminary data.</text>
</comment>
<dbReference type="Proteomes" id="UP001365781">
    <property type="component" value="Unassembled WGS sequence"/>
</dbReference>
<keyword evidence="3" id="KW-1185">Reference proteome</keyword>
<dbReference type="RefSeq" id="WP_336558293.1">
    <property type="nucleotide sequence ID" value="NZ_JBBAYL010000004.1"/>
</dbReference>
<reference evidence="2 3" key="1">
    <citation type="submission" date="2024-03" db="EMBL/GenBank/DDBJ databases">
        <title>First Report of Pectobacterium brasiliscabiei causing potato scab in china.</title>
        <authorList>
            <person name="Handique U."/>
        </authorList>
    </citation>
    <scope>NUCLEOTIDE SEQUENCE [LARGE SCALE GENOMIC DNA]</scope>
    <source>
        <strain evidence="2 3">ZRIMU1503</strain>
    </source>
</reference>
<dbReference type="EMBL" id="JBBAYM010000007">
    <property type="protein sequence ID" value="MEI5609994.1"/>
    <property type="molecule type" value="Genomic_DNA"/>
</dbReference>
<gene>
    <name evidence="2" type="ORF">WB403_12525</name>
</gene>
<evidence type="ECO:0008006" key="4">
    <source>
        <dbReference type="Google" id="ProtNLM"/>
    </source>
</evidence>
<name>A0ABU8GA84_9ACTN</name>
<protein>
    <recommendedName>
        <fullName evidence="4">CdiI immunity protein domain-containing protein</fullName>
    </recommendedName>
</protein>
<evidence type="ECO:0000313" key="2">
    <source>
        <dbReference type="EMBL" id="MEI5609994.1"/>
    </source>
</evidence>
<feature type="region of interest" description="Disordered" evidence="1">
    <location>
        <begin position="1"/>
        <end position="22"/>
    </location>
</feature>
<evidence type="ECO:0000256" key="1">
    <source>
        <dbReference type="SAM" id="MobiDB-lite"/>
    </source>
</evidence>